<evidence type="ECO:0000256" key="5">
    <source>
        <dbReference type="ARBA" id="ARBA00004692"/>
    </source>
</evidence>
<evidence type="ECO:0000256" key="12">
    <source>
        <dbReference type="ARBA" id="ARBA00022840"/>
    </source>
</evidence>
<keyword evidence="8 14" id="KW-0169">Cobalamin biosynthesis</keyword>
<dbReference type="Proteomes" id="UP001461163">
    <property type="component" value="Unassembled WGS sequence"/>
</dbReference>
<dbReference type="GO" id="GO:0043752">
    <property type="term" value="F:adenosylcobinamide kinase activity"/>
    <property type="evidence" value="ECO:0007669"/>
    <property type="project" value="UniProtKB-EC"/>
</dbReference>
<keyword evidence="16" id="KW-1185">Reference proteome</keyword>
<dbReference type="PANTHER" id="PTHR34848">
    <property type="match status" value="1"/>
</dbReference>
<dbReference type="EC" id="2.7.1.156" evidence="14"/>
<keyword evidence="12 14" id="KW-0067">ATP-binding</keyword>
<dbReference type="InterPro" id="IPR027417">
    <property type="entry name" value="P-loop_NTPase"/>
</dbReference>
<comment type="catalytic activity">
    <reaction evidence="2 14">
        <text>adenosylcob(III)inamide phosphate + GTP + H(+) = adenosylcob(III)inamide-GDP + diphosphate</text>
        <dbReference type="Rhea" id="RHEA:22712"/>
        <dbReference type="ChEBI" id="CHEBI:15378"/>
        <dbReference type="ChEBI" id="CHEBI:33019"/>
        <dbReference type="ChEBI" id="CHEBI:37565"/>
        <dbReference type="ChEBI" id="CHEBI:58502"/>
        <dbReference type="ChEBI" id="CHEBI:60487"/>
        <dbReference type="EC" id="2.7.7.62"/>
    </reaction>
</comment>
<evidence type="ECO:0000256" key="1">
    <source>
        <dbReference type="ARBA" id="ARBA00000312"/>
    </source>
</evidence>
<dbReference type="CDD" id="cd00544">
    <property type="entry name" value="CobU"/>
    <property type="match status" value="1"/>
</dbReference>
<dbReference type="PIRSF" id="PIRSF006135">
    <property type="entry name" value="CobU"/>
    <property type="match status" value="1"/>
</dbReference>
<dbReference type="Pfam" id="PF02283">
    <property type="entry name" value="CobU"/>
    <property type="match status" value="1"/>
</dbReference>
<dbReference type="PANTHER" id="PTHR34848:SF1">
    <property type="entry name" value="BIFUNCTIONAL ADENOSYLCOBALAMIN BIOSYNTHESIS PROTEIN COBU"/>
    <property type="match status" value="1"/>
</dbReference>
<evidence type="ECO:0000256" key="8">
    <source>
        <dbReference type="ARBA" id="ARBA00022573"/>
    </source>
</evidence>
<evidence type="ECO:0000256" key="4">
    <source>
        <dbReference type="ARBA" id="ARBA00003889"/>
    </source>
</evidence>
<sequence>MLHLIIGGARSGKSNFALQQALNLSQQSGKNVTFVATATATDTEMAKRIMRHQQERPDHWALAEVPLNLTEYIEQYSDKGITTDNEQAILLIDCLTLWLNNQLYHQPQQDFSMLFQGFIQALRTSKSNVIMVANEVGLGIIPMGDVTRKFVDQAGWLNQAVASIADQVTFVAAGLPMALKRPQGE</sequence>
<gene>
    <name evidence="15" type="primary">cobU</name>
    <name evidence="15" type="ORF">WNY77_12095</name>
</gene>
<dbReference type="NCBIfam" id="NF004469">
    <property type="entry name" value="PRK05800.1"/>
    <property type="match status" value="1"/>
</dbReference>
<keyword evidence="10 14" id="KW-0547">Nucleotide-binding</keyword>
<keyword evidence="11 14" id="KW-0418">Kinase</keyword>
<dbReference type="GO" id="GO:0008820">
    <property type="term" value="F:cobinamide phosphate guanylyltransferase activity"/>
    <property type="evidence" value="ECO:0007669"/>
    <property type="project" value="UniProtKB-EC"/>
</dbReference>
<dbReference type="SUPFAM" id="SSF52540">
    <property type="entry name" value="P-loop containing nucleoside triphosphate hydrolases"/>
    <property type="match status" value="1"/>
</dbReference>
<dbReference type="RefSeq" id="WP_342881837.1">
    <property type="nucleotide sequence ID" value="NZ_JBBMQS010000006.1"/>
</dbReference>
<accession>A0ABU9SXB0</accession>
<comment type="caution">
    <text evidence="15">The sequence shown here is derived from an EMBL/GenBank/DDBJ whole genome shotgun (WGS) entry which is preliminary data.</text>
</comment>
<evidence type="ECO:0000256" key="9">
    <source>
        <dbReference type="ARBA" id="ARBA00022679"/>
    </source>
</evidence>
<dbReference type="Gene3D" id="3.40.50.300">
    <property type="entry name" value="P-loop containing nucleotide triphosphate hydrolases"/>
    <property type="match status" value="1"/>
</dbReference>
<dbReference type="InterPro" id="IPR003203">
    <property type="entry name" value="CobU/CobP"/>
</dbReference>
<comment type="catalytic activity">
    <reaction evidence="3">
        <text>adenosylcob(III)inamide + GTP = adenosylcob(III)inamide phosphate + GDP + H(+)</text>
        <dbReference type="Rhea" id="RHEA:15765"/>
        <dbReference type="ChEBI" id="CHEBI:2480"/>
        <dbReference type="ChEBI" id="CHEBI:15378"/>
        <dbReference type="ChEBI" id="CHEBI:37565"/>
        <dbReference type="ChEBI" id="CHEBI:58189"/>
        <dbReference type="ChEBI" id="CHEBI:58502"/>
        <dbReference type="EC" id="2.7.1.156"/>
    </reaction>
</comment>
<evidence type="ECO:0000313" key="15">
    <source>
        <dbReference type="EMBL" id="MEM5498141.1"/>
    </source>
</evidence>
<comment type="similarity">
    <text evidence="7 14">Belongs to the CobU/CobP family.</text>
</comment>
<evidence type="ECO:0000256" key="2">
    <source>
        <dbReference type="ARBA" id="ARBA00000711"/>
    </source>
</evidence>
<organism evidence="15 16">
    <name type="scientific">Paraglaciecola mesophila</name>
    <dbReference type="NCBI Taxonomy" id="197222"/>
    <lineage>
        <taxon>Bacteria</taxon>
        <taxon>Pseudomonadati</taxon>
        <taxon>Pseudomonadota</taxon>
        <taxon>Gammaproteobacteria</taxon>
        <taxon>Alteromonadales</taxon>
        <taxon>Alteromonadaceae</taxon>
        <taxon>Paraglaciecola</taxon>
    </lineage>
</organism>
<evidence type="ECO:0000256" key="11">
    <source>
        <dbReference type="ARBA" id="ARBA00022777"/>
    </source>
</evidence>
<evidence type="ECO:0000313" key="16">
    <source>
        <dbReference type="Proteomes" id="UP001461163"/>
    </source>
</evidence>
<evidence type="ECO:0000256" key="10">
    <source>
        <dbReference type="ARBA" id="ARBA00022741"/>
    </source>
</evidence>
<keyword evidence="15" id="KW-0548">Nucleotidyltransferase</keyword>
<proteinExistence type="inferred from homology"/>
<dbReference type="EC" id="2.7.7.62" evidence="14"/>
<protein>
    <recommendedName>
        <fullName evidence="14">Bifunctional adenosylcobalamin biosynthesis protein</fullName>
        <ecNumber evidence="14">2.7.1.156</ecNumber>
        <ecNumber evidence="14">2.7.7.62</ecNumber>
    </recommendedName>
</protein>
<dbReference type="EMBL" id="JBBMQS010000006">
    <property type="protein sequence ID" value="MEM5498141.1"/>
    <property type="molecule type" value="Genomic_DNA"/>
</dbReference>
<keyword evidence="13 14" id="KW-0342">GTP-binding</keyword>
<evidence type="ECO:0000256" key="13">
    <source>
        <dbReference type="ARBA" id="ARBA00023134"/>
    </source>
</evidence>
<keyword evidence="9 14" id="KW-0808">Transferase</keyword>
<evidence type="ECO:0000256" key="14">
    <source>
        <dbReference type="PIRNR" id="PIRNR006135"/>
    </source>
</evidence>
<reference evidence="15 16" key="1">
    <citation type="submission" date="2024-03" db="EMBL/GenBank/DDBJ databases">
        <title>Community enrichment and isolation of bacterial strains for fucoidan degradation.</title>
        <authorList>
            <person name="Sichert A."/>
        </authorList>
    </citation>
    <scope>NUCLEOTIDE SEQUENCE [LARGE SCALE GENOMIC DNA]</scope>
    <source>
        <strain evidence="15 16">AS12</strain>
    </source>
</reference>
<comment type="pathway">
    <text evidence="6 14">Cofactor biosynthesis; adenosylcobalamin biosynthesis; adenosylcobalamin from cob(II)yrinate a,c-diamide: step 5/7.</text>
</comment>
<evidence type="ECO:0000256" key="7">
    <source>
        <dbReference type="ARBA" id="ARBA00007490"/>
    </source>
</evidence>
<comment type="pathway">
    <text evidence="5 14">Cofactor biosynthesis; adenosylcobalamin biosynthesis; adenosylcobalamin from cob(II)yrinate a,c-diamide: step 6/7.</text>
</comment>
<name>A0ABU9SXB0_9ALTE</name>
<comment type="function">
    <text evidence="4 14">Catalyzes ATP-dependent phosphorylation of adenosylcobinamide and addition of GMP to adenosylcobinamide phosphate.</text>
</comment>
<comment type="catalytic activity">
    <reaction evidence="1 14">
        <text>adenosylcob(III)inamide + ATP = adenosylcob(III)inamide phosphate + ADP + H(+)</text>
        <dbReference type="Rhea" id="RHEA:15769"/>
        <dbReference type="ChEBI" id="CHEBI:2480"/>
        <dbReference type="ChEBI" id="CHEBI:15378"/>
        <dbReference type="ChEBI" id="CHEBI:30616"/>
        <dbReference type="ChEBI" id="CHEBI:58502"/>
        <dbReference type="ChEBI" id="CHEBI:456216"/>
        <dbReference type="EC" id="2.7.1.156"/>
    </reaction>
</comment>
<evidence type="ECO:0000256" key="3">
    <source>
        <dbReference type="ARBA" id="ARBA00001522"/>
    </source>
</evidence>
<evidence type="ECO:0000256" key="6">
    <source>
        <dbReference type="ARBA" id="ARBA00005159"/>
    </source>
</evidence>